<evidence type="ECO:0000256" key="6">
    <source>
        <dbReference type="ARBA" id="ARBA00023136"/>
    </source>
</evidence>
<gene>
    <name evidence="9" type="ORF">J2S76_001141</name>
</gene>
<comment type="caution">
    <text evidence="9">The sequence shown here is derived from an EMBL/GenBank/DDBJ whole genome shotgun (WGS) entry which is preliminary data.</text>
</comment>
<keyword evidence="3" id="KW-1003">Cell membrane</keyword>
<dbReference type="InterPro" id="IPR035906">
    <property type="entry name" value="MetI-like_sf"/>
</dbReference>
<protein>
    <submittedName>
        <fullName evidence="9">ABC-type nitrate/sulfonate/bicarbonate transport system permease component</fullName>
    </submittedName>
</protein>
<comment type="subcellular location">
    <subcellularLocation>
        <location evidence="1 7">Cell membrane</location>
        <topology evidence="1 7">Multi-pass membrane protein</topology>
    </subcellularLocation>
</comment>
<dbReference type="PROSITE" id="PS50928">
    <property type="entry name" value="ABC_TM1"/>
    <property type="match status" value="1"/>
</dbReference>
<dbReference type="CDD" id="cd06261">
    <property type="entry name" value="TM_PBP2"/>
    <property type="match status" value="1"/>
</dbReference>
<proteinExistence type="inferred from homology"/>
<keyword evidence="2 7" id="KW-0813">Transport</keyword>
<dbReference type="SUPFAM" id="SSF161098">
    <property type="entry name" value="MetI-like"/>
    <property type="match status" value="1"/>
</dbReference>
<organism evidence="9 10">
    <name type="scientific">Ancylobacter vacuolatus</name>
    <dbReference type="NCBI Taxonomy" id="223389"/>
    <lineage>
        <taxon>Bacteria</taxon>
        <taxon>Pseudomonadati</taxon>
        <taxon>Pseudomonadota</taxon>
        <taxon>Alphaproteobacteria</taxon>
        <taxon>Hyphomicrobiales</taxon>
        <taxon>Xanthobacteraceae</taxon>
        <taxon>Ancylobacter</taxon>
    </lineage>
</organism>
<dbReference type="EMBL" id="JAUSUH010000002">
    <property type="protein sequence ID" value="MDQ0346724.1"/>
    <property type="molecule type" value="Genomic_DNA"/>
</dbReference>
<evidence type="ECO:0000313" key="10">
    <source>
        <dbReference type="Proteomes" id="UP001238467"/>
    </source>
</evidence>
<evidence type="ECO:0000256" key="4">
    <source>
        <dbReference type="ARBA" id="ARBA00022692"/>
    </source>
</evidence>
<evidence type="ECO:0000256" key="5">
    <source>
        <dbReference type="ARBA" id="ARBA00022989"/>
    </source>
</evidence>
<dbReference type="InterPro" id="IPR000515">
    <property type="entry name" value="MetI-like"/>
</dbReference>
<dbReference type="Gene3D" id="1.10.3720.10">
    <property type="entry name" value="MetI-like"/>
    <property type="match status" value="1"/>
</dbReference>
<keyword evidence="6 7" id="KW-0472">Membrane</keyword>
<feature type="transmembrane region" description="Helical" evidence="7">
    <location>
        <begin position="18"/>
        <end position="42"/>
    </location>
</feature>
<name>A0ABU0DE83_9HYPH</name>
<keyword evidence="10" id="KW-1185">Reference proteome</keyword>
<dbReference type="Pfam" id="PF00528">
    <property type="entry name" value="BPD_transp_1"/>
    <property type="match status" value="1"/>
</dbReference>
<keyword evidence="4 7" id="KW-0812">Transmembrane</keyword>
<evidence type="ECO:0000256" key="7">
    <source>
        <dbReference type="RuleBase" id="RU363032"/>
    </source>
</evidence>
<evidence type="ECO:0000256" key="1">
    <source>
        <dbReference type="ARBA" id="ARBA00004651"/>
    </source>
</evidence>
<feature type="transmembrane region" description="Helical" evidence="7">
    <location>
        <begin position="73"/>
        <end position="95"/>
    </location>
</feature>
<accession>A0ABU0DE83</accession>
<comment type="similarity">
    <text evidence="7">Belongs to the binding-protein-dependent transport system permease family.</text>
</comment>
<evidence type="ECO:0000256" key="2">
    <source>
        <dbReference type="ARBA" id="ARBA00022448"/>
    </source>
</evidence>
<keyword evidence="5 7" id="KW-1133">Transmembrane helix</keyword>
<sequence>MVAATHAHLRLSLRDPVLWIRVGTVVLLLSVWQLVAVSGLLYDGLVPQPASVFVALIGQLGDLSMYRDLWTTVYTSVGGFVLGSVLAIVMGLWLGSNEFMRRAFEPYIVALAGTPKIIFLPIIFLVFGLGVESKIVKSAMSAFFPVIFGTISGYLQIRLILLKVGESFHLSVPQKVRMIYVPAMLPALLVGGRLGMAMAIIGVLAAEVAYSDAGLGYRLMQFSDQFQISAMYATIIIIFALASVINAIFGRIQSHKLRYLEAAGD</sequence>
<feature type="transmembrane region" description="Helical" evidence="7">
    <location>
        <begin position="183"/>
        <end position="206"/>
    </location>
</feature>
<reference evidence="9 10" key="1">
    <citation type="submission" date="2023-07" db="EMBL/GenBank/DDBJ databases">
        <title>Genomic Encyclopedia of Type Strains, Phase IV (KMG-IV): sequencing the most valuable type-strain genomes for metagenomic binning, comparative biology and taxonomic classification.</title>
        <authorList>
            <person name="Goeker M."/>
        </authorList>
    </citation>
    <scope>NUCLEOTIDE SEQUENCE [LARGE SCALE GENOMIC DNA]</scope>
    <source>
        <strain evidence="9 10">DSM 1277</strain>
    </source>
</reference>
<feature type="transmembrane region" description="Helical" evidence="7">
    <location>
        <begin position="142"/>
        <end position="162"/>
    </location>
</feature>
<evidence type="ECO:0000259" key="8">
    <source>
        <dbReference type="PROSITE" id="PS50928"/>
    </source>
</evidence>
<feature type="transmembrane region" description="Helical" evidence="7">
    <location>
        <begin position="226"/>
        <end position="249"/>
    </location>
</feature>
<dbReference type="PANTHER" id="PTHR30151:SF0">
    <property type="entry name" value="ABC TRANSPORTER PERMEASE PROTEIN MJ0413-RELATED"/>
    <property type="match status" value="1"/>
</dbReference>
<feature type="domain" description="ABC transmembrane type-1" evidence="8">
    <location>
        <begin position="69"/>
        <end position="249"/>
    </location>
</feature>
<dbReference type="Proteomes" id="UP001238467">
    <property type="component" value="Unassembled WGS sequence"/>
</dbReference>
<evidence type="ECO:0000313" key="9">
    <source>
        <dbReference type="EMBL" id="MDQ0346724.1"/>
    </source>
</evidence>
<dbReference type="PANTHER" id="PTHR30151">
    <property type="entry name" value="ALKANE SULFONATE ABC TRANSPORTER-RELATED, MEMBRANE SUBUNIT"/>
    <property type="match status" value="1"/>
</dbReference>
<evidence type="ECO:0000256" key="3">
    <source>
        <dbReference type="ARBA" id="ARBA00022475"/>
    </source>
</evidence>
<dbReference type="RefSeq" id="WP_307058357.1">
    <property type="nucleotide sequence ID" value="NZ_JAUSUH010000002.1"/>
</dbReference>
<feature type="transmembrane region" description="Helical" evidence="7">
    <location>
        <begin position="107"/>
        <end position="130"/>
    </location>
</feature>